<reference evidence="2 3" key="1">
    <citation type="submission" date="2013-02" db="EMBL/GenBank/DDBJ databases">
        <title>The Genome Sequence of Acinetobacter beijerinckii ANC 3835.</title>
        <authorList>
            <consortium name="The Broad Institute Genome Sequencing Platform"/>
            <consortium name="The Broad Institute Genome Sequencing Center for Infectious Disease"/>
            <person name="Cerqueira G."/>
            <person name="Feldgarden M."/>
            <person name="Courvalin P."/>
            <person name="Perichon B."/>
            <person name="Grillot-Courvalin C."/>
            <person name="Clermont D."/>
            <person name="Rocha E."/>
            <person name="Yoon E.-J."/>
            <person name="Nemec A."/>
            <person name="Walker B."/>
            <person name="Young S.K."/>
            <person name="Zeng Q."/>
            <person name="Gargeya S."/>
            <person name="Fitzgerald M."/>
            <person name="Haas B."/>
            <person name="Abouelleil A."/>
            <person name="Alvarado L."/>
            <person name="Arachchi H.M."/>
            <person name="Berlin A.M."/>
            <person name="Chapman S.B."/>
            <person name="Dewar J."/>
            <person name="Goldberg J."/>
            <person name="Griggs A."/>
            <person name="Gujja S."/>
            <person name="Hansen M."/>
            <person name="Howarth C."/>
            <person name="Imamovic A."/>
            <person name="Larimer J."/>
            <person name="McCowan C."/>
            <person name="Murphy C."/>
            <person name="Neiman D."/>
            <person name="Pearson M."/>
            <person name="Priest M."/>
            <person name="Roberts A."/>
            <person name="Saif S."/>
            <person name="Shea T."/>
            <person name="Sisk P."/>
            <person name="Sykes S."/>
            <person name="Wortman J."/>
            <person name="Nusbaum C."/>
            <person name="Birren B."/>
        </authorList>
    </citation>
    <scope>NUCLEOTIDE SEQUENCE [LARGE SCALE GENOMIC DNA]</scope>
    <source>
        <strain evidence="2 3">ANC 3835</strain>
    </source>
</reference>
<accession>N9FK96</accession>
<keyword evidence="1" id="KW-0472">Membrane</keyword>
<comment type="caution">
    <text evidence="2">The sequence shown here is derived from an EMBL/GenBank/DDBJ whole genome shotgun (WGS) entry which is preliminary data.</text>
</comment>
<evidence type="ECO:0000313" key="2">
    <source>
        <dbReference type="EMBL" id="ENW05274.1"/>
    </source>
</evidence>
<evidence type="ECO:0000256" key="1">
    <source>
        <dbReference type="SAM" id="Phobius"/>
    </source>
</evidence>
<name>N9FK96_9GAMM</name>
<proteinExistence type="predicted"/>
<dbReference type="AlphaFoldDB" id="N9FK96"/>
<dbReference type="HOGENOM" id="CLU_1375633_0_0_6"/>
<dbReference type="OrthoDB" id="9992644at2"/>
<feature type="transmembrane region" description="Helical" evidence="1">
    <location>
        <begin position="160"/>
        <end position="181"/>
    </location>
</feature>
<feature type="transmembrane region" description="Helical" evidence="1">
    <location>
        <begin position="130"/>
        <end position="154"/>
    </location>
</feature>
<evidence type="ECO:0000313" key="3">
    <source>
        <dbReference type="Proteomes" id="UP000018417"/>
    </source>
</evidence>
<sequence>MSSNLGTILSFIASLAIVTPILKFFFLPSYRTYLKRSKYVEKRELLQTYYNDTYLKRNEKNKFVLQEDTNVLMSHDKYSYQLIFQILESNSQYFYRMIDNLKFCNWYLKEVKNGDNFILTCRFSKKNLKLIFNSFLTLYLVVGLFWFFGNLFFYITTGKILNNTILDLIIICTLLPAFAAGKAKATLKLSKILDIKFKDD</sequence>
<keyword evidence="1" id="KW-0812">Transmembrane</keyword>
<dbReference type="RefSeq" id="WP_005053192.1">
    <property type="nucleotide sequence ID" value="NZ_KB849759.1"/>
</dbReference>
<dbReference type="Proteomes" id="UP000018417">
    <property type="component" value="Unassembled WGS sequence"/>
</dbReference>
<feature type="transmembrane region" description="Helical" evidence="1">
    <location>
        <begin position="6"/>
        <end position="26"/>
    </location>
</feature>
<dbReference type="PATRIC" id="fig|1217649.3.peg.1178"/>
<gene>
    <name evidence="2" type="ORF">F934_01238</name>
</gene>
<protein>
    <submittedName>
        <fullName evidence="2">Uncharacterized protein</fullName>
    </submittedName>
</protein>
<dbReference type="EMBL" id="APQK01000011">
    <property type="protein sequence ID" value="ENW05274.1"/>
    <property type="molecule type" value="Genomic_DNA"/>
</dbReference>
<keyword evidence="1" id="KW-1133">Transmembrane helix</keyword>
<organism evidence="2 3">
    <name type="scientific">Acinetobacter beijerinckii ANC 3835</name>
    <dbReference type="NCBI Taxonomy" id="1217649"/>
    <lineage>
        <taxon>Bacteria</taxon>
        <taxon>Pseudomonadati</taxon>
        <taxon>Pseudomonadota</taxon>
        <taxon>Gammaproteobacteria</taxon>
        <taxon>Moraxellales</taxon>
        <taxon>Moraxellaceae</taxon>
        <taxon>Acinetobacter</taxon>
    </lineage>
</organism>